<dbReference type="EMBL" id="LR796274">
    <property type="protein sequence ID" value="CAB4133235.1"/>
    <property type="molecule type" value="Genomic_DNA"/>
</dbReference>
<evidence type="ECO:0000256" key="1">
    <source>
        <dbReference type="SAM" id="MobiDB-lite"/>
    </source>
</evidence>
<evidence type="ECO:0000313" key="2">
    <source>
        <dbReference type="EMBL" id="CAB4133235.1"/>
    </source>
</evidence>
<organism evidence="2">
    <name type="scientific">uncultured Caudovirales phage</name>
    <dbReference type="NCBI Taxonomy" id="2100421"/>
    <lineage>
        <taxon>Viruses</taxon>
        <taxon>Duplodnaviria</taxon>
        <taxon>Heunggongvirae</taxon>
        <taxon>Uroviricota</taxon>
        <taxon>Caudoviricetes</taxon>
        <taxon>Peduoviridae</taxon>
        <taxon>Maltschvirus</taxon>
        <taxon>Maltschvirus maltsch</taxon>
    </lineage>
</organism>
<protein>
    <submittedName>
        <fullName evidence="2">Uncharacterized protein</fullName>
    </submittedName>
</protein>
<accession>A0A6J5LGI8</accession>
<reference evidence="2" key="1">
    <citation type="submission" date="2020-04" db="EMBL/GenBank/DDBJ databases">
        <authorList>
            <person name="Chiriac C."/>
            <person name="Salcher M."/>
            <person name="Ghai R."/>
            <person name="Kavagutti S V."/>
        </authorList>
    </citation>
    <scope>NUCLEOTIDE SEQUENCE</scope>
</reference>
<feature type="region of interest" description="Disordered" evidence="1">
    <location>
        <begin position="1"/>
        <end position="27"/>
    </location>
</feature>
<sequence length="79" mass="9086">MTQVITDTRTADYDTSHGSPFDRGSADSYYHRGAKPHWWPQGTGHGEIVTEERMSKEEVEAYYAGYDHNEQFGDKKDWG</sequence>
<name>A0A6J5LGI8_9CAUD</name>
<proteinExistence type="predicted"/>
<gene>
    <name evidence="2" type="ORF">UFOVP257_90</name>
</gene>